<dbReference type="GO" id="GO:0042773">
    <property type="term" value="P:ATP synthesis coupled electron transport"/>
    <property type="evidence" value="ECO:0007669"/>
    <property type="project" value="TreeGrafter"/>
</dbReference>
<dbReference type="InterPro" id="IPR001505">
    <property type="entry name" value="Copper_CuA"/>
</dbReference>
<evidence type="ECO:0000256" key="10">
    <source>
        <dbReference type="ARBA" id="ARBA00022982"/>
    </source>
</evidence>
<dbReference type="AlphaFoldDB" id="A0A516EZH9"/>
<dbReference type="SUPFAM" id="SSF81464">
    <property type="entry name" value="Cytochrome c oxidase subunit II-like, transmembrane region"/>
    <property type="match status" value="1"/>
</dbReference>
<evidence type="ECO:0000313" key="19">
    <source>
        <dbReference type="EMBL" id="QDO71911.1"/>
    </source>
</evidence>
<dbReference type="InterPro" id="IPR011759">
    <property type="entry name" value="Cyt_c_oxidase_su2_TM_dom"/>
</dbReference>
<comment type="function">
    <text evidence="15">Component of the cytochrome c oxidase, the last enzyme in the mitochondrial electron transport chain which drives oxidative phosphorylation. The respiratory chain contains 3 multisubunit complexes succinate dehydrogenase (complex II, CII), ubiquinol-cytochrome c oxidoreductase (cytochrome b-c1 complex, complex III, CIII) and cytochrome c oxidase (complex IV, CIV), that cooperate to transfer electrons derived from NADH and succinate to molecular oxygen, creating an electrochemical gradient over the inner membrane that drives transmembrane transport and the ATP synthase. Cytochrome c oxidase is the component of the respiratory chain that catalyzes the reduction of oxygen to water. Electrons originating from reduced cytochrome c in the intermembrane space (IMS) are transferred via the dinuclear copper A center (CU(A)) of subunit 2 and heme A of subunit 1 to the active site in subunit 1, a binuclear center (BNC) formed by heme A3 and copper B (CU(B)). The BNC reduces molecular oxygen to 2 water molecules using 4 electrons from cytochrome c in the IMS and 4 protons from the mitochondrial matrix.</text>
</comment>
<keyword evidence="11 16" id="KW-1133">Transmembrane helix</keyword>
<evidence type="ECO:0000256" key="2">
    <source>
        <dbReference type="ARBA" id="ARBA00007866"/>
    </source>
</evidence>
<protein>
    <recommendedName>
        <fullName evidence="3 15">Cytochrome c oxidase subunit 2</fullName>
    </recommendedName>
</protein>
<name>A0A516EZH9_9BIVA</name>
<evidence type="ECO:0000259" key="18">
    <source>
        <dbReference type="PROSITE" id="PS50999"/>
    </source>
</evidence>
<dbReference type="PANTHER" id="PTHR22888:SF9">
    <property type="entry name" value="CYTOCHROME C OXIDASE SUBUNIT 2"/>
    <property type="match status" value="1"/>
</dbReference>
<dbReference type="PANTHER" id="PTHR22888">
    <property type="entry name" value="CYTOCHROME C OXIDASE, SUBUNIT II"/>
    <property type="match status" value="1"/>
</dbReference>
<keyword evidence="9" id="KW-1278">Translocase</keyword>
<comment type="subcellular location">
    <subcellularLocation>
        <location evidence="1">Membrane</location>
        <topology evidence="1">Multi-pass membrane protein</topology>
    </subcellularLocation>
    <subcellularLocation>
        <location evidence="15">Mitochondrion inner membrane</location>
        <topology evidence="15">Multi-pass membrane protein</topology>
    </subcellularLocation>
</comment>
<reference evidence="19" key="1">
    <citation type="journal article" date="2019" name="Mol. Phylogenet. Evol.">
        <title>A mitochondrial genome phylogeny of Mytilidae (Bivalvia: Mytilida).</title>
        <authorList>
            <person name="Lee Y."/>
            <person name="Kwak H."/>
            <person name="Shin J."/>
            <person name="Kim S.C."/>
            <person name="Kim T."/>
            <person name="Park J.K."/>
        </authorList>
    </citation>
    <scope>NUCLEOTIDE SEQUENCE</scope>
</reference>
<keyword evidence="15 19" id="KW-0496">Mitochondrion</keyword>
<feature type="domain" description="Cytochrome oxidase subunit II transmembrane region profile" evidence="18">
    <location>
        <begin position="1"/>
        <end position="91"/>
    </location>
</feature>
<evidence type="ECO:0000256" key="8">
    <source>
        <dbReference type="ARBA" id="ARBA00022842"/>
    </source>
</evidence>
<dbReference type="InterPro" id="IPR045187">
    <property type="entry name" value="CcO_II"/>
</dbReference>
<dbReference type="PROSITE" id="PS50999">
    <property type="entry name" value="COX2_TM"/>
    <property type="match status" value="1"/>
</dbReference>
<dbReference type="PROSITE" id="PS00078">
    <property type="entry name" value="COX2"/>
    <property type="match status" value="1"/>
</dbReference>
<comment type="similarity">
    <text evidence="2 15">Belongs to the cytochrome c oxidase subunit 2 family.</text>
</comment>
<organism evidence="19">
    <name type="scientific">Lithophaga curta</name>
    <dbReference type="NCBI Taxonomy" id="2590090"/>
    <lineage>
        <taxon>Eukaryota</taxon>
        <taxon>Metazoa</taxon>
        <taxon>Spiralia</taxon>
        <taxon>Lophotrochozoa</taxon>
        <taxon>Mollusca</taxon>
        <taxon>Bivalvia</taxon>
        <taxon>Autobranchia</taxon>
        <taxon>Pteriomorphia</taxon>
        <taxon>Mytilida</taxon>
        <taxon>Mytiloidea</taxon>
        <taxon>Mytilidae</taxon>
        <taxon>Lithophaginae</taxon>
        <taxon>Lithophaga</taxon>
    </lineage>
</organism>
<keyword evidence="4 15" id="KW-0813">Transport</keyword>
<dbReference type="InterPro" id="IPR036257">
    <property type="entry name" value="Cyt_c_oxidase_su2_TM_sf"/>
</dbReference>
<evidence type="ECO:0000256" key="3">
    <source>
        <dbReference type="ARBA" id="ARBA00015946"/>
    </source>
</evidence>
<evidence type="ECO:0000256" key="9">
    <source>
        <dbReference type="ARBA" id="ARBA00022967"/>
    </source>
</evidence>
<comment type="cofactor">
    <cofactor evidence="15">
        <name>Cu cation</name>
        <dbReference type="ChEBI" id="CHEBI:23378"/>
    </cofactor>
    <text evidence="15">Binds a copper A center.</text>
</comment>
<keyword evidence="10 15" id="KW-0249">Electron transport</keyword>
<evidence type="ECO:0000256" key="4">
    <source>
        <dbReference type="ARBA" id="ARBA00022448"/>
    </source>
</evidence>
<dbReference type="EMBL" id="MK721546">
    <property type="protein sequence ID" value="QDO71911.1"/>
    <property type="molecule type" value="Genomic_DNA"/>
</dbReference>
<evidence type="ECO:0000256" key="6">
    <source>
        <dbReference type="ARBA" id="ARBA00022692"/>
    </source>
</evidence>
<geneLocation type="mitochondrion" evidence="19"/>
<dbReference type="PROSITE" id="PS50857">
    <property type="entry name" value="COX2_CUA"/>
    <property type="match status" value="1"/>
</dbReference>
<dbReference type="PRINTS" id="PR01166">
    <property type="entry name" value="CYCOXIDASEII"/>
</dbReference>
<keyword evidence="12 15" id="KW-0186">Copper</keyword>
<dbReference type="SUPFAM" id="SSF49503">
    <property type="entry name" value="Cupredoxins"/>
    <property type="match status" value="1"/>
</dbReference>
<evidence type="ECO:0000256" key="5">
    <source>
        <dbReference type="ARBA" id="ARBA00022660"/>
    </source>
</evidence>
<dbReference type="Pfam" id="PF00116">
    <property type="entry name" value="COX2"/>
    <property type="match status" value="1"/>
</dbReference>
<keyword evidence="7 15" id="KW-0479">Metal-binding</keyword>
<dbReference type="Gene3D" id="2.60.40.420">
    <property type="entry name" value="Cupredoxins - blue copper proteins"/>
    <property type="match status" value="1"/>
</dbReference>
<evidence type="ECO:0000256" key="7">
    <source>
        <dbReference type="ARBA" id="ARBA00022723"/>
    </source>
</evidence>
<evidence type="ECO:0000256" key="16">
    <source>
        <dbReference type="SAM" id="Phobius"/>
    </source>
</evidence>
<keyword evidence="5 15" id="KW-0679">Respiratory chain</keyword>
<keyword evidence="15" id="KW-0999">Mitochondrion inner membrane</keyword>
<dbReference type="GO" id="GO:0004129">
    <property type="term" value="F:cytochrome-c oxidase activity"/>
    <property type="evidence" value="ECO:0007669"/>
    <property type="project" value="UniProtKB-EC"/>
</dbReference>
<proteinExistence type="inferred from homology"/>
<comment type="catalytic activity">
    <reaction evidence="14">
        <text>4 Fe(II)-[cytochrome c] + O2 + 8 H(+)(in) = 4 Fe(III)-[cytochrome c] + 2 H2O + 4 H(+)(out)</text>
        <dbReference type="Rhea" id="RHEA:11436"/>
        <dbReference type="Rhea" id="RHEA-COMP:10350"/>
        <dbReference type="Rhea" id="RHEA-COMP:14399"/>
        <dbReference type="ChEBI" id="CHEBI:15377"/>
        <dbReference type="ChEBI" id="CHEBI:15378"/>
        <dbReference type="ChEBI" id="CHEBI:15379"/>
        <dbReference type="ChEBI" id="CHEBI:29033"/>
        <dbReference type="ChEBI" id="CHEBI:29034"/>
        <dbReference type="EC" id="7.1.1.9"/>
    </reaction>
    <physiologicalReaction direction="left-to-right" evidence="14">
        <dbReference type="Rhea" id="RHEA:11437"/>
    </physiologicalReaction>
</comment>
<evidence type="ECO:0000256" key="15">
    <source>
        <dbReference type="RuleBase" id="RU000457"/>
    </source>
</evidence>
<feature type="transmembrane region" description="Helical" evidence="16">
    <location>
        <begin position="20"/>
        <end position="47"/>
    </location>
</feature>
<dbReference type="Pfam" id="PF02790">
    <property type="entry name" value="COX2_TM"/>
    <property type="match status" value="1"/>
</dbReference>
<feature type="domain" description="Cytochrome oxidase subunit II copper A binding" evidence="17">
    <location>
        <begin position="92"/>
        <end position="223"/>
    </location>
</feature>
<keyword evidence="6 15" id="KW-0812">Transmembrane</keyword>
<keyword evidence="8" id="KW-0460">Magnesium</keyword>
<accession>A0A516EZH9</accession>
<feature type="transmembrane region" description="Helical" evidence="16">
    <location>
        <begin position="63"/>
        <end position="85"/>
    </location>
</feature>
<dbReference type="GO" id="GO:0005507">
    <property type="term" value="F:copper ion binding"/>
    <property type="evidence" value="ECO:0007669"/>
    <property type="project" value="InterPro"/>
</dbReference>
<keyword evidence="13 15" id="KW-0472">Membrane</keyword>
<dbReference type="InterPro" id="IPR008972">
    <property type="entry name" value="Cupredoxin"/>
</dbReference>
<dbReference type="Gene3D" id="1.10.287.90">
    <property type="match status" value="1"/>
</dbReference>
<gene>
    <name evidence="19" type="primary">cox2</name>
</gene>
<dbReference type="InterPro" id="IPR002429">
    <property type="entry name" value="CcO_II-like_C"/>
</dbReference>
<evidence type="ECO:0000259" key="17">
    <source>
        <dbReference type="PROSITE" id="PS50857"/>
    </source>
</evidence>
<evidence type="ECO:0000256" key="14">
    <source>
        <dbReference type="ARBA" id="ARBA00049512"/>
    </source>
</evidence>
<sequence>MPMWGSWKFQDAVYDLAQDVAAFYELVMCLVVFVLSLVLCGLCWVLLSRGNYKKLKEHKGAEFLWCLLPSLSLLAMCIPSMHYLYMLDEIGKPTLSLKAIGHQWYWSYEFSGKNGSVLGFDSFLDRGGDGYRMLDVDHRMVAPVNTGIRWMVTSTDVIHSFSLPAVMLKADAIPGRINELSMYVRQCCILYGQCSEICGANHSFMPIVVEFVPMSVFNRWWEAMCNLPDMVIIP</sequence>
<evidence type="ECO:0000256" key="12">
    <source>
        <dbReference type="ARBA" id="ARBA00023008"/>
    </source>
</evidence>
<evidence type="ECO:0000256" key="13">
    <source>
        <dbReference type="ARBA" id="ARBA00023136"/>
    </source>
</evidence>
<evidence type="ECO:0000256" key="1">
    <source>
        <dbReference type="ARBA" id="ARBA00004141"/>
    </source>
</evidence>
<evidence type="ECO:0000256" key="11">
    <source>
        <dbReference type="ARBA" id="ARBA00022989"/>
    </source>
</evidence>
<dbReference type="GO" id="GO:0005743">
    <property type="term" value="C:mitochondrial inner membrane"/>
    <property type="evidence" value="ECO:0007669"/>
    <property type="project" value="UniProtKB-SubCell"/>
</dbReference>